<keyword evidence="4 11" id="KW-0808">Transferase</keyword>
<name>A0A545SPI0_9RHOB</name>
<comment type="caution">
    <text evidence="14">The sequence shown here is derived from an EMBL/GenBank/DDBJ whole genome shotgun (WGS) entry which is preliminary data.</text>
</comment>
<evidence type="ECO:0000256" key="1">
    <source>
        <dbReference type="ARBA" id="ARBA00004141"/>
    </source>
</evidence>
<evidence type="ECO:0000256" key="6">
    <source>
        <dbReference type="ARBA" id="ARBA00022989"/>
    </source>
</evidence>
<proteinExistence type="inferred from homology"/>
<evidence type="ECO:0000256" key="8">
    <source>
        <dbReference type="ARBA" id="ARBA00023136"/>
    </source>
</evidence>
<dbReference type="PANTHER" id="PTHR14269:SF61">
    <property type="entry name" value="CDP-DIACYLGLYCEROL--SERINE O-PHOSPHATIDYLTRANSFERASE"/>
    <property type="match status" value="1"/>
</dbReference>
<comment type="subcellular location">
    <subcellularLocation>
        <location evidence="1">Membrane</location>
        <topology evidence="1">Multi-pass membrane protein</topology>
    </subcellularLocation>
</comment>
<feature type="transmembrane region" description="Helical" evidence="12">
    <location>
        <begin position="165"/>
        <end position="181"/>
    </location>
</feature>
<dbReference type="InterPro" id="IPR012616">
    <property type="entry name" value="CDP-OH_P_trans_C"/>
</dbReference>
<dbReference type="Gene3D" id="1.20.120.1760">
    <property type="match status" value="1"/>
</dbReference>
<feature type="transmembrane region" description="Helical" evidence="12">
    <location>
        <begin position="12"/>
        <end position="37"/>
    </location>
</feature>
<evidence type="ECO:0000259" key="13">
    <source>
        <dbReference type="Pfam" id="PF08009"/>
    </source>
</evidence>
<gene>
    <name evidence="14" type="ORF">FIL88_12370</name>
</gene>
<evidence type="ECO:0000256" key="2">
    <source>
        <dbReference type="ARBA" id="ARBA00010441"/>
    </source>
</evidence>
<evidence type="ECO:0000256" key="4">
    <source>
        <dbReference type="ARBA" id="ARBA00022679"/>
    </source>
</evidence>
<sequence length="253" mass="28196">MNERERPQIQLNYWSLLPNLVTLLSICTGMSSIRLALSDRHELAVIALVVAMVLDGLDGRLARALQSQSEIGAQLDSLADFFNFGVAPGLIIYLSVFLGSEYANLSWVAVMFIGVCCAYRLARFNSSQQSSDTDYFEGVPAPLLAMLCLTPVYLQLLGWEFGKNHPILTTLFLFFCGYLAVSRIPTVSLKSLSIPHKRQSHFMVAISGVFALMLVFPWETLTIFSAIYLVSLPIFARRIKDRCAKDATDVQEK</sequence>
<keyword evidence="8 12" id="KW-0472">Membrane</keyword>
<dbReference type="PROSITE" id="PS00379">
    <property type="entry name" value="CDP_ALCOHOL_P_TRANSF"/>
    <property type="match status" value="1"/>
</dbReference>
<dbReference type="PANTHER" id="PTHR14269">
    <property type="entry name" value="CDP-DIACYLGLYCEROL--GLYCEROL-3-PHOSPHATE 3-PHOSPHATIDYLTRANSFERASE-RELATED"/>
    <property type="match status" value="1"/>
</dbReference>
<evidence type="ECO:0000256" key="5">
    <source>
        <dbReference type="ARBA" id="ARBA00022692"/>
    </source>
</evidence>
<evidence type="ECO:0000256" key="12">
    <source>
        <dbReference type="SAM" id="Phobius"/>
    </source>
</evidence>
<dbReference type="GO" id="GO:0008654">
    <property type="term" value="P:phospholipid biosynthetic process"/>
    <property type="evidence" value="ECO:0007669"/>
    <property type="project" value="UniProtKB-KW"/>
</dbReference>
<keyword evidence="3" id="KW-0444">Lipid biosynthesis</keyword>
<feature type="transmembrane region" description="Helical" evidence="12">
    <location>
        <begin position="105"/>
        <end position="122"/>
    </location>
</feature>
<evidence type="ECO:0000256" key="10">
    <source>
        <dbReference type="ARBA" id="ARBA00023264"/>
    </source>
</evidence>
<accession>A0A545SPI0</accession>
<evidence type="ECO:0000256" key="7">
    <source>
        <dbReference type="ARBA" id="ARBA00023098"/>
    </source>
</evidence>
<feature type="transmembrane region" description="Helical" evidence="12">
    <location>
        <begin position="134"/>
        <end position="153"/>
    </location>
</feature>
<dbReference type="InterPro" id="IPR050324">
    <property type="entry name" value="CDP-alcohol_PTase-I"/>
</dbReference>
<dbReference type="AlphaFoldDB" id="A0A545SPI0"/>
<evidence type="ECO:0000256" key="9">
    <source>
        <dbReference type="ARBA" id="ARBA00023209"/>
    </source>
</evidence>
<keyword evidence="15" id="KW-1185">Reference proteome</keyword>
<feature type="transmembrane region" description="Helical" evidence="12">
    <location>
        <begin position="81"/>
        <end position="99"/>
    </location>
</feature>
<keyword evidence="6 12" id="KW-1133">Transmembrane helix</keyword>
<protein>
    <submittedName>
        <fullName evidence="14">Phosphatidylcholine/phosphatidylserine synthase</fullName>
    </submittedName>
</protein>
<organism evidence="14 15">
    <name type="scientific">Aliiroseovarius halocynthiae</name>
    <dbReference type="NCBI Taxonomy" id="985055"/>
    <lineage>
        <taxon>Bacteria</taxon>
        <taxon>Pseudomonadati</taxon>
        <taxon>Pseudomonadota</taxon>
        <taxon>Alphaproteobacteria</taxon>
        <taxon>Rhodobacterales</taxon>
        <taxon>Paracoccaceae</taxon>
        <taxon>Aliiroseovarius</taxon>
    </lineage>
</organism>
<evidence type="ECO:0000313" key="14">
    <source>
        <dbReference type="EMBL" id="TQV66879.1"/>
    </source>
</evidence>
<dbReference type="InterPro" id="IPR043130">
    <property type="entry name" value="CDP-OH_PTrfase_TM_dom"/>
</dbReference>
<dbReference type="InterPro" id="IPR048254">
    <property type="entry name" value="CDP_ALCOHOL_P_TRANSF_CS"/>
</dbReference>
<dbReference type="Pfam" id="PF01066">
    <property type="entry name" value="CDP-OH_P_transf"/>
    <property type="match status" value="1"/>
</dbReference>
<evidence type="ECO:0000256" key="11">
    <source>
        <dbReference type="RuleBase" id="RU003750"/>
    </source>
</evidence>
<comment type="similarity">
    <text evidence="2 11">Belongs to the CDP-alcohol phosphatidyltransferase class-I family.</text>
</comment>
<keyword evidence="10" id="KW-1208">Phospholipid metabolism</keyword>
<evidence type="ECO:0000313" key="15">
    <source>
        <dbReference type="Proteomes" id="UP000315816"/>
    </source>
</evidence>
<dbReference type="Pfam" id="PF08009">
    <property type="entry name" value="CDP-OH_P_tran_2"/>
    <property type="match status" value="1"/>
</dbReference>
<evidence type="ECO:0000256" key="3">
    <source>
        <dbReference type="ARBA" id="ARBA00022516"/>
    </source>
</evidence>
<dbReference type="GO" id="GO:0016780">
    <property type="term" value="F:phosphotransferase activity, for other substituted phosphate groups"/>
    <property type="evidence" value="ECO:0007669"/>
    <property type="project" value="InterPro"/>
</dbReference>
<dbReference type="EMBL" id="VICH01000008">
    <property type="protein sequence ID" value="TQV66879.1"/>
    <property type="molecule type" value="Genomic_DNA"/>
</dbReference>
<keyword evidence="5 12" id="KW-0812">Transmembrane</keyword>
<dbReference type="InterPro" id="IPR000462">
    <property type="entry name" value="CDP-OH_P_trans"/>
</dbReference>
<feature type="transmembrane region" description="Helical" evidence="12">
    <location>
        <begin position="202"/>
        <end position="230"/>
    </location>
</feature>
<dbReference type="GO" id="GO:0016020">
    <property type="term" value="C:membrane"/>
    <property type="evidence" value="ECO:0007669"/>
    <property type="project" value="UniProtKB-SubCell"/>
</dbReference>
<feature type="domain" description="CDP-alcohol phosphatidyltransferase C-terminal" evidence="13">
    <location>
        <begin position="209"/>
        <end position="233"/>
    </location>
</feature>
<keyword evidence="7" id="KW-0443">Lipid metabolism</keyword>
<dbReference type="OrthoDB" id="9777147at2"/>
<keyword evidence="9" id="KW-0594">Phospholipid biosynthesis</keyword>
<reference evidence="14 15" key="1">
    <citation type="submission" date="2019-06" db="EMBL/GenBank/DDBJ databases">
        <title>A novel species of marine bacteria.</title>
        <authorList>
            <person name="Wang Y."/>
        </authorList>
    </citation>
    <scope>NUCLEOTIDE SEQUENCE [LARGE SCALE GENOMIC DNA]</scope>
    <source>
        <strain evidence="14 15">MA1-10</strain>
    </source>
</reference>
<dbReference type="Proteomes" id="UP000315816">
    <property type="component" value="Unassembled WGS sequence"/>
</dbReference>
<dbReference type="RefSeq" id="WP_142854176.1">
    <property type="nucleotide sequence ID" value="NZ_FXWW01000004.1"/>
</dbReference>